<comment type="caution">
    <text evidence="1">The sequence shown here is derived from an EMBL/GenBank/DDBJ whole genome shotgun (WGS) entry which is preliminary data.</text>
</comment>
<gene>
    <name evidence="1" type="ORF">DPX39_100034700</name>
</gene>
<organism evidence="1">
    <name type="scientific">Trypanosoma brucei equiperdum</name>
    <dbReference type="NCBI Taxonomy" id="630700"/>
    <lineage>
        <taxon>Eukaryota</taxon>
        <taxon>Discoba</taxon>
        <taxon>Euglenozoa</taxon>
        <taxon>Kinetoplastea</taxon>
        <taxon>Metakinetoplastina</taxon>
        <taxon>Trypanosomatida</taxon>
        <taxon>Trypanosomatidae</taxon>
        <taxon>Trypanosoma</taxon>
    </lineage>
</organism>
<accession>A0A3L6L551</accession>
<dbReference type="EMBL" id="QSBY01000010">
    <property type="protein sequence ID" value="RHW69640.1"/>
    <property type="molecule type" value="Genomic_DNA"/>
</dbReference>
<dbReference type="Proteomes" id="UP000266743">
    <property type="component" value="Chromosome 10"/>
</dbReference>
<name>A0A3L6L551_9TRYP</name>
<sequence>MHPRVAKLYLEFMQLAPHAATFCGSTTAYRAAVQEGFSATRVVPGTPEFAHSLAKGRSVLGRLQDLITVRKYRAMVKRYSWSSYKNKQELVALLGETKAQNELLGLNNRDVYGYDDHYCHHAPSKPMGGEGDFSEK</sequence>
<dbReference type="AlphaFoldDB" id="A0A3L6L551"/>
<proteinExistence type="predicted"/>
<protein>
    <submittedName>
        <fullName evidence="1">Uncharacterized protein</fullName>
    </submittedName>
</protein>
<reference evidence="1" key="1">
    <citation type="submission" date="2018-09" db="EMBL/GenBank/DDBJ databases">
        <title>whole genome sequence of T. equiperdum IVM-t1 strain.</title>
        <authorList>
            <person name="Suganuma K."/>
        </authorList>
    </citation>
    <scope>NUCLEOTIDE SEQUENCE [LARGE SCALE GENOMIC DNA]</scope>
    <source>
        <strain evidence="1">IVM-t1</strain>
    </source>
</reference>
<evidence type="ECO:0000313" key="1">
    <source>
        <dbReference type="EMBL" id="RHW69640.1"/>
    </source>
</evidence>